<dbReference type="EMBL" id="GBXM01082665">
    <property type="protein sequence ID" value="JAH25912.1"/>
    <property type="molecule type" value="Transcribed_RNA"/>
</dbReference>
<accession>A0A0E9RAV1</accession>
<reference evidence="2" key="2">
    <citation type="journal article" date="2015" name="Fish Shellfish Immunol.">
        <title>Early steps in the European eel (Anguilla anguilla)-Vibrio vulnificus interaction in the gills: Role of the RtxA13 toxin.</title>
        <authorList>
            <person name="Callol A."/>
            <person name="Pajuelo D."/>
            <person name="Ebbesson L."/>
            <person name="Teles M."/>
            <person name="MacKenzie S."/>
            <person name="Amaro C."/>
        </authorList>
    </citation>
    <scope>NUCLEOTIDE SEQUENCE</scope>
</reference>
<sequence>MTFLSFCICAALKMSPRFSTTQSPSPIVHSASGESSSLFAIPTR</sequence>
<feature type="region of interest" description="Disordered" evidence="1">
    <location>
        <begin position="18"/>
        <end position="44"/>
    </location>
</feature>
<organism evidence="2">
    <name type="scientific">Anguilla anguilla</name>
    <name type="common">European freshwater eel</name>
    <name type="synonym">Muraena anguilla</name>
    <dbReference type="NCBI Taxonomy" id="7936"/>
    <lineage>
        <taxon>Eukaryota</taxon>
        <taxon>Metazoa</taxon>
        <taxon>Chordata</taxon>
        <taxon>Craniata</taxon>
        <taxon>Vertebrata</taxon>
        <taxon>Euteleostomi</taxon>
        <taxon>Actinopterygii</taxon>
        <taxon>Neopterygii</taxon>
        <taxon>Teleostei</taxon>
        <taxon>Anguilliformes</taxon>
        <taxon>Anguillidae</taxon>
        <taxon>Anguilla</taxon>
    </lineage>
</organism>
<evidence type="ECO:0000313" key="2">
    <source>
        <dbReference type="EMBL" id="JAH25912.1"/>
    </source>
</evidence>
<evidence type="ECO:0000256" key="1">
    <source>
        <dbReference type="SAM" id="MobiDB-lite"/>
    </source>
</evidence>
<dbReference type="AlphaFoldDB" id="A0A0E9RAV1"/>
<proteinExistence type="predicted"/>
<protein>
    <submittedName>
        <fullName evidence="2">Uncharacterized protein</fullName>
    </submittedName>
</protein>
<name>A0A0E9RAV1_ANGAN</name>
<reference evidence="2" key="1">
    <citation type="submission" date="2014-11" db="EMBL/GenBank/DDBJ databases">
        <authorList>
            <person name="Amaro Gonzalez C."/>
        </authorList>
    </citation>
    <scope>NUCLEOTIDE SEQUENCE</scope>
</reference>